<evidence type="ECO:0000313" key="2">
    <source>
        <dbReference type="Proteomes" id="UP000309174"/>
    </source>
</evidence>
<keyword evidence="2" id="KW-1185">Reference proteome</keyword>
<dbReference type="RefSeq" id="WP_138644968.1">
    <property type="nucleotide sequence ID" value="NZ_VCKW01000042.1"/>
</dbReference>
<dbReference type="Proteomes" id="UP000309174">
    <property type="component" value="Unassembled WGS sequence"/>
</dbReference>
<dbReference type="EMBL" id="VCKW01000042">
    <property type="protein sequence ID" value="TMR03100.1"/>
    <property type="molecule type" value="Genomic_DNA"/>
</dbReference>
<reference evidence="1 2" key="1">
    <citation type="submission" date="2019-05" db="EMBL/GenBank/DDBJ databases">
        <title>Draft genome sequence of Actinomadura sp. 14C53.</title>
        <authorList>
            <person name="Saricaoglu S."/>
            <person name="Isik K."/>
        </authorList>
    </citation>
    <scope>NUCLEOTIDE SEQUENCE [LARGE SCALE GENOMIC DNA]</scope>
    <source>
        <strain evidence="1 2">14C53</strain>
    </source>
</reference>
<accession>A0A5C4JEE8</accession>
<comment type="caution">
    <text evidence="1">The sequence shown here is derived from an EMBL/GenBank/DDBJ whole genome shotgun (WGS) entry which is preliminary data.</text>
</comment>
<sequence>MRQAFVHDAVVSMEADGDVRAPGAAITVALCGHWEHEPPCPLAPHHTTAARSGDEVRLRVLFAAEPAAEAEVRGRIEAALSRAGLDGPDGVVTRWRFRGARPGLVRSDEAGHAERLVQT</sequence>
<dbReference type="OrthoDB" id="3785690at2"/>
<name>A0A5C4JEE8_9ACTN</name>
<evidence type="ECO:0000313" key="1">
    <source>
        <dbReference type="EMBL" id="TMR03100.1"/>
    </source>
</evidence>
<proteinExistence type="predicted"/>
<organism evidence="1 2">
    <name type="scientific">Actinomadura soli</name>
    <dbReference type="NCBI Taxonomy" id="2508997"/>
    <lineage>
        <taxon>Bacteria</taxon>
        <taxon>Bacillati</taxon>
        <taxon>Actinomycetota</taxon>
        <taxon>Actinomycetes</taxon>
        <taxon>Streptosporangiales</taxon>
        <taxon>Thermomonosporaceae</taxon>
        <taxon>Actinomadura</taxon>
    </lineage>
</organism>
<gene>
    <name evidence="1" type="ORF">ETD83_10945</name>
</gene>
<protein>
    <submittedName>
        <fullName evidence="1">Uncharacterized protein</fullName>
    </submittedName>
</protein>
<dbReference type="AlphaFoldDB" id="A0A5C4JEE8"/>